<keyword evidence="13" id="KW-1015">Disulfide bond</keyword>
<evidence type="ECO:0000256" key="12">
    <source>
        <dbReference type="ARBA" id="ARBA00023136"/>
    </source>
</evidence>
<evidence type="ECO:0000256" key="5">
    <source>
        <dbReference type="ARBA" id="ARBA00022692"/>
    </source>
</evidence>
<evidence type="ECO:0000256" key="16">
    <source>
        <dbReference type="ARBA" id="ARBA00029430"/>
    </source>
</evidence>
<dbReference type="PANTHER" id="PTHR22702">
    <property type="entry name" value="PROTEASE-ASSOCIATED DOMAIN-CONTAINING PROTEIN"/>
    <property type="match status" value="1"/>
</dbReference>
<evidence type="ECO:0000256" key="7">
    <source>
        <dbReference type="ARBA" id="ARBA00022737"/>
    </source>
</evidence>
<keyword evidence="15" id="KW-0968">Cytoplasmic vesicle</keyword>
<dbReference type="CDD" id="cd00054">
    <property type="entry name" value="EGF_CA"/>
    <property type="match status" value="1"/>
</dbReference>
<keyword evidence="11" id="KW-0333">Golgi apparatus</keyword>
<keyword evidence="5 18" id="KW-0812">Transmembrane</keyword>
<evidence type="ECO:0000256" key="11">
    <source>
        <dbReference type="ARBA" id="ARBA00023034"/>
    </source>
</evidence>
<evidence type="ECO:0000256" key="18">
    <source>
        <dbReference type="SAM" id="Phobius"/>
    </source>
</evidence>
<evidence type="ECO:0000256" key="9">
    <source>
        <dbReference type="ARBA" id="ARBA00022927"/>
    </source>
</evidence>
<accession>A0ABP0UZN0</accession>
<keyword evidence="9" id="KW-0653">Protein transport</keyword>
<keyword evidence="10 18" id="KW-1133">Transmembrane helix</keyword>
<evidence type="ECO:0000256" key="10">
    <source>
        <dbReference type="ARBA" id="ARBA00022989"/>
    </source>
</evidence>
<evidence type="ECO:0000256" key="17">
    <source>
        <dbReference type="ARBA" id="ARBA00043947"/>
    </source>
</evidence>
<evidence type="ECO:0000256" key="1">
    <source>
        <dbReference type="ARBA" id="ARBA00004614"/>
    </source>
</evidence>
<comment type="subcellular location">
    <subcellularLocation>
        <location evidence="16">Cytoplasmic vesicle</location>
        <location evidence="16">Clathrin-coated vesicle membrane</location>
        <topology evidence="16">Single-pass type I membrane protein</topology>
    </subcellularLocation>
    <subcellularLocation>
        <location evidence="1">Golgi apparatus membrane</location>
        <topology evidence="1">Single-pass type I membrane protein</topology>
    </subcellularLocation>
    <subcellularLocation>
        <location evidence="17">Prevacuolar compartment membrane</location>
        <topology evidence="17">Single-pass type I membrane protein</topology>
    </subcellularLocation>
</comment>
<feature type="transmembrane region" description="Helical" evidence="18">
    <location>
        <begin position="576"/>
        <end position="599"/>
    </location>
</feature>
<proteinExistence type="inferred from homology"/>
<keyword evidence="14" id="KW-0325">Glycoprotein</keyword>
<dbReference type="Pfam" id="PF25011">
    <property type="entry name" value="VSR_TRX"/>
    <property type="match status" value="1"/>
</dbReference>
<keyword evidence="7" id="KW-0677">Repeat</keyword>
<evidence type="ECO:0000256" key="8">
    <source>
        <dbReference type="ARBA" id="ARBA00022837"/>
    </source>
</evidence>
<dbReference type="InterPro" id="IPR046450">
    <property type="entry name" value="PA_dom_sf"/>
</dbReference>
<organism evidence="20 21">
    <name type="scientific">Sphagnum troendelagicum</name>
    <dbReference type="NCBI Taxonomy" id="128251"/>
    <lineage>
        <taxon>Eukaryota</taxon>
        <taxon>Viridiplantae</taxon>
        <taxon>Streptophyta</taxon>
        <taxon>Embryophyta</taxon>
        <taxon>Bryophyta</taxon>
        <taxon>Sphagnophytina</taxon>
        <taxon>Sphagnopsida</taxon>
        <taxon>Sphagnales</taxon>
        <taxon>Sphagnaceae</taxon>
        <taxon>Sphagnum</taxon>
    </lineage>
</organism>
<dbReference type="PROSITE" id="PS01187">
    <property type="entry name" value="EGF_CA"/>
    <property type="match status" value="1"/>
</dbReference>
<keyword evidence="3" id="KW-0813">Transport</keyword>
<dbReference type="EMBL" id="OZ019900">
    <property type="protein sequence ID" value="CAK9233795.1"/>
    <property type="molecule type" value="Genomic_DNA"/>
</dbReference>
<protein>
    <recommendedName>
        <fullName evidence="19">EGF-like calcium-binding domain-containing protein</fullName>
    </recommendedName>
</protein>
<reference evidence="20" key="1">
    <citation type="submission" date="2024-02" db="EMBL/GenBank/DDBJ databases">
        <authorList>
            <consortium name="ELIXIR-Norway"/>
            <consortium name="Elixir Norway"/>
        </authorList>
    </citation>
    <scope>NUCLEOTIDE SEQUENCE</scope>
</reference>
<dbReference type="InterPro" id="IPR003137">
    <property type="entry name" value="PA_domain"/>
</dbReference>
<evidence type="ECO:0000313" key="21">
    <source>
        <dbReference type="Proteomes" id="UP001497512"/>
    </source>
</evidence>
<dbReference type="Pfam" id="PF02225">
    <property type="entry name" value="PA"/>
    <property type="match status" value="1"/>
</dbReference>
<evidence type="ECO:0000256" key="6">
    <source>
        <dbReference type="ARBA" id="ARBA00022729"/>
    </source>
</evidence>
<evidence type="ECO:0000256" key="3">
    <source>
        <dbReference type="ARBA" id="ARBA00022448"/>
    </source>
</evidence>
<sequence length="635" mass="70554">MMGKLYMTGKRMARFKILALVFAMVASSALGAFLIEENSITVTSPDSLKGTYQSSIGNFGVPQYGGTLAGTVVYLKDKPKGCDRFEDRTFKANSGGRPVFALVDRGDCYFTTKVYNAQQGGAAAVLVADSRTESLITMDSPEENPSTAKDVEDINIPSALITKDFGDKLKSALEHKELVNMKLDWRESLPHPDERVEYEFWTNSNDECGPKCDAQIEFVRSFKGVAQILERGQYTLFTPHYITWYCPKAFVESKQCKSQCINNGRYCAPDPEQDFNIGYDGKQVVTENLRQLCVFKVATQLTTPRPWVWWDYVTDFQIRCPMKEKKYGPECAEQVITSLSLNPSDIRECMGDLTVDEDNPILKAEQEAQVGKGDRGDVTILPTLVINQRQYRGKLEKAAVTKAICSGYKETTDPPVCLSQAVETNECLSNNGGCWHKGNITACKDTFRGRVCECPLVEGVQFEGDGYTDCQAKGLGRCNFDNNGCWKETQGGVIFSACQDSYTGCTCPEGFTGDGFVDGSGCTDIDECSEKKRCQCPECQCTNKWGGYDCQCSGGLLYIHEHDTCISKMTTPSSKVGWTVSVIVLVGMVVLAVGGYVIYKYRLRSYMDSEIRAIMAQYMPLDNQNEVHTHMQEDA</sequence>
<dbReference type="SUPFAM" id="SSF52025">
    <property type="entry name" value="PA domain"/>
    <property type="match status" value="1"/>
</dbReference>
<evidence type="ECO:0000259" key="19">
    <source>
        <dbReference type="SMART" id="SM00179"/>
    </source>
</evidence>
<keyword evidence="12 18" id="KW-0472">Membrane</keyword>
<dbReference type="Proteomes" id="UP001497512">
    <property type="component" value="Chromosome 8"/>
</dbReference>
<comment type="similarity">
    <text evidence="2">Belongs to the VSR (BP-80) family.</text>
</comment>
<evidence type="ECO:0000256" key="13">
    <source>
        <dbReference type="ARBA" id="ARBA00023157"/>
    </source>
</evidence>
<dbReference type="PANTHER" id="PTHR22702:SF1">
    <property type="entry name" value="PROTEASE-ASSOCIATED DOMAIN-CONTAINING PROTEIN 1"/>
    <property type="match status" value="1"/>
</dbReference>
<evidence type="ECO:0000313" key="20">
    <source>
        <dbReference type="EMBL" id="CAK9233795.1"/>
    </source>
</evidence>
<dbReference type="InterPro" id="IPR001881">
    <property type="entry name" value="EGF-like_Ca-bd_dom"/>
</dbReference>
<evidence type="ECO:0000256" key="4">
    <source>
        <dbReference type="ARBA" id="ARBA00022536"/>
    </source>
</evidence>
<name>A0ABP0UZN0_9BRYO</name>
<feature type="domain" description="EGF-like calcium-binding" evidence="19">
    <location>
        <begin position="524"/>
        <end position="566"/>
    </location>
</feature>
<evidence type="ECO:0000256" key="2">
    <source>
        <dbReference type="ARBA" id="ARBA00007038"/>
    </source>
</evidence>
<dbReference type="Gene3D" id="2.10.25.10">
    <property type="entry name" value="Laminin"/>
    <property type="match status" value="2"/>
</dbReference>
<evidence type="ECO:0000256" key="14">
    <source>
        <dbReference type="ARBA" id="ARBA00023180"/>
    </source>
</evidence>
<dbReference type="Gene3D" id="3.50.30.30">
    <property type="match status" value="1"/>
</dbReference>
<keyword evidence="4" id="KW-0245">EGF-like domain</keyword>
<keyword evidence="8" id="KW-0106">Calcium</keyword>
<dbReference type="SMART" id="SM00179">
    <property type="entry name" value="EGF_CA"/>
    <property type="match status" value="1"/>
</dbReference>
<dbReference type="InterPro" id="IPR018097">
    <property type="entry name" value="EGF_Ca-bd_CS"/>
</dbReference>
<gene>
    <name evidence="20" type="ORF">CSSPTR1EN2_LOCUS21708</name>
</gene>
<evidence type="ECO:0000256" key="15">
    <source>
        <dbReference type="ARBA" id="ARBA00023329"/>
    </source>
</evidence>
<keyword evidence="21" id="KW-1185">Reference proteome</keyword>
<dbReference type="InterPro" id="IPR056858">
    <property type="entry name" value="VSR_TRX"/>
</dbReference>
<keyword evidence="6" id="KW-0732">Signal</keyword>